<dbReference type="PANTHER" id="PTHR20958">
    <property type="entry name" value="GLYCINE N-ACYLTRANSFERASE-LIKE PROTEIN"/>
    <property type="match status" value="1"/>
</dbReference>
<protein>
    <submittedName>
        <fullName evidence="3">Glycine N-acyltransferase isoform X2</fullName>
    </submittedName>
</protein>
<organism evidence="2 3">
    <name type="scientific">Drosophila suzukii</name>
    <name type="common">Spotted-wing drosophila fruit fly</name>
    <dbReference type="NCBI Taxonomy" id="28584"/>
    <lineage>
        <taxon>Eukaryota</taxon>
        <taxon>Metazoa</taxon>
        <taxon>Ecdysozoa</taxon>
        <taxon>Arthropoda</taxon>
        <taxon>Hexapoda</taxon>
        <taxon>Insecta</taxon>
        <taxon>Pterygota</taxon>
        <taxon>Neoptera</taxon>
        <taxon>Endopterygota</taxon>
        <taxon>Diptera</taxon>
        <taxon>Brachycera</taxon>
        <taxon>Muscomorpha</taxon>
        <taxon>Ephydroidea</taxon>
        <taxon>Drosophilidae</taxon>
        <taxon>Drosophila</taxon>
        <taxon>Sophophora</taxon>
    </lineage>
</organism>
<dbReference type="PANTHER" id="PTHR20958:SF10">
    <property type="entry name" value="GH05617P-RELATED"/>
    <property type="match status" value="1"/>
</dbReference>
<gene>
    <name evidence="3" type="primary">Glyat</name>
</gene>
<sequence length="222" mass="25178">MRLEKCVHHCLDSKAYIYLNTVKGLLEDLKSLLCSLNLKVFHLICGYEERLKPLVENYWLQLGQDLSELEHQPAIVYHLPSAKVPRWTPRLDVSNKVGCLSSKYADLVDKNWTYRSVDSIRFIRGIMENNVAAGVFDNNGEPLAWCLRSPNGSLSNLHVLSSHRRKGLGSLAVGFMAYKIKSTGSEVLTTVVPENRNSQKMFEKLGFKPINKLFWAVVPSPF</sequence>
<evidence type="ECO:0000313" key="2">
    <source>
        <dbReference type="Proteomes" id="UP001652628"/>
    </source>
</evidence>
<dbReference type="Pfam" id="PF08445">
    <property type="entry name" value="FR47"/>
    <property type="match status" value="1"/>
</dbReference>
<dbReference type="SUPFAM" id="SSF55729">
    <property type="entry name" value="Acyl-CoA N-acyltransferases (Nat)"/>
    <property type="match status" value="1"/>
</dbReference>
<reference evidence="3" key="1">
    <citation type="submission" date="2025-08" db="UniProtKB">
        <authorList>
            <consortium name="RefSeq"/>
        </authorList>
    </citation>
    <scope>IDENTIFICATION</scope>
</reference>
<dbReference type="InterPro" id="IPR000182">
    <property type="entry name" value="GNAT_dom"/>
</dbReference>
<dbReference type="Proteomes" id="UP001652628">
    <property type="component" value="Chromosome 2L"/>
</dbReference>
<name>A0ABM4U066_DROSZ</name>
<dbReference type="Gene3D" id="3.40.630.30">
    <property type="match status" value="1"/>
</dbReference>
<dbReference type="InterPro" id="IPR053225">
    <property type="entry name" value="Acyl-CoA_N-acyltransferase"/>
</dbReference>
<proteinExistence type="predicted"/>
<dbReference type="GeneID" id="108018948"/>
<dbReference type="InterPro" id="IPR013653">
    <property type="entry name" value="GCN5-like_dom"/>
</dbReference>
<accession>A0ABM4U066</accession>
<evidence type="ECO:0000313" key="3">
    <source>
        <dbReference type="RefSeq" id="XP_070855626.1"/>
    </source>
</evidence>
<dbReference type="RefSeq" id="XP_070855626.1">
    <property type="nucleotide sequence ID" value="XM_070999525.1"/>
</dbReference>
<dbReference type="PROSITE" id="PS51186">
    <property type="entry name" value="GNAT"/>
    <property type="match status" value="1"/>
</dbReference>
<feature type="domain" description="N-acetyltransferase" evidence="1">
    <location>
        <begin position="91"/>
        <end position="222"/>
    </location>
</feature>
<evidence type="ECO:0000259" key="1">
    <source>
        <dbReference type="PROSITE" id="PS51186"/>
    </source>
</evidence>
<dbReference type="InterPro" id="IPR016181">
    <property type="entry name" value="Acyl_CoA_acyltransferase"/>
</dbReference>
<keyword evidence="2" id="KW-1185">Reference proteome</keyword>